<accession>A0A7X5HV34</accession>
<evidence type="ECO:0000256" key="1">
    <source>
        <dbReference type="ARBA" id="ARBA00004162"/>
    </source>
</evidence>
<evidence type="ECO:0000256" key="4">
    <source>
        <dbReference type="ARBA" id="ARBA00022989"/>
    </source>
</evidence>
<evidence type="ECO:0000313" key="9">
    <source>
        <dbReference type="Proteomes" id="UP000461585"/>
    </source>
</evidence>
<feature type="transmembrane region" description="Helical" evidence="6">
    <location>
        <begin position="117"/>
        <end position="137"/>
    </location>
</feature>
<dbReference type="EMBL" id="JAAEEH010000011">
    <property type="protein sequence ID" value="NDL67195.1"/>
    <property type="molecule type" value="Genomic_DNA"/>
</dbReference>
<reference evidence="8 9" key="1">
    <citation type="submission" date="2020-01" db="EMBL/GenBank/DDBJ databases">
        <title>Anaeroalcalibacter tamaniensis gen. nov., sp. nov., moderately halophilic strictly anaerobic fermenter bacterium from mud volcano of Taman peninsula.</title>
        <authorList>
            <person name="Frolova A."/>
            <person name="Merkel A.Y."/>
            <person name="Slobodkin A.I."/>
        </authorList>
    </citation>
    <scope>NUCLEOTIDE SEQUENCE [LARGE SCALE GENOMIC DNA]</scope>
    <source>
        <strain evidence="8 9">F-3ap</strain>
    </source>
</reference>
<keyword evidence="5 6" id="KW-0472">Membrane</keyword>
<evidence type="ECO:0000256" key="3">
    <source>
        <dbReference type="ARBA" id="ARBA00022692"/>
    </source>
</evidence>
<evidence type="ECO:0000259" key="7">
    <source>
        <dbReference type="Pfam" id="PF04024"/>
    </source>
</evidence>
<protein>
    <submittedName>
        <fullName evidence="8">PspC domain-containing protein</fullName>
    </submittedName>
</protein>
<dbReference type="AlphaFoldDB" id="A0A7X5HV34"/>
<evidence type="ECO:0000256" key="5">
    <source>
        <dbReference type="ARBA" id="ARBA00023136"/>
    </source>
</evidence>
<dbReference type="InterPro" id="IPR052027">
    <property type="entry name" value="PspC"/>
</dbReference>
<evidence type="ECO:0000256" key="6">
    <source>
        <dbReference type="SAM" id="Phobius"/>
    </source>
</evidence>
<keyword evidence="4 6" id="KW-1133">Transmembrane helix</keyword>
<organism evidence="8 9">
    <name type="scientific">Anaerotalea alkaliphila</name>
    <dbReference type="NCBI Taxonomy" id="2662126"/>
    <lineage>
        <taxon>Bacteria</taxon>
        <taxon>Bacillati</taxon>
        <taxon>Bacillota</taxon>
        <taxon>Clostridia</taxon>
        <taxon>Eubacteriales</taxon>
        <taxon>Anaerotalea</taxon>
    </lineage>
</organism>
<comment type="caution">
    <text evidence="8">The sequence shown here is derived from an EMBL/GenBank/DDBJ whole genome shotgun (WGS) entry which is preliminary data.</text>
</comment>
<keyword evidence="9" id="KW-1185">Reference proteome</keyword>
<gene>
    <name evidence="8" type="ORF">GXN74_05495</name>
</gene>
<dbReference type="PANTHER" id="PTHR33885:SF3">
    <property type="entry name" value="PHAGE SHOCK PROTEIN C"/>
    <property type="match status" value="1"/>
</dbReference>
<name>A0A7X5HV34_9FIRM</name>
<feature type="transmembrane region" description="Helical" evidence="6">
    <location>
        <begin position="92"/>
        <end position="110"/>
    </location>
</feature>
<dbReference type="PANTHER" id="PTHR33885">
    <property type="entry name" value="PHAGE SHOCK PROTEIN C"/>
    <property type="match status" value="1"/>
</dbReference>
<evidence type="ECO:0000313" key="8">
    <source>
        <dbReference type="EMBL" id="NDL67195.1"/>
    </source>
</evidence>
<dbReference type="Pfam" id="PF04024">
    <property type="entry name" value="PspC"/>
    <property type="match status" value="1"/>
</dbReference>
<keyword evidence="3 6" id="KW-0812">Transmembrane</keyword>
<feature type="transmembrane region" description="Helical" evidence="6">
    <location>
        <begin position="31"/>
        <end position="57"/>
    </location>
</feature>
<dbReference type="InterPro" id="IPR007168">
    <property type="entry name" value="Phageshock_PspC_N"/>
</dbReference>
<proteinExistence type="predicted"/>
<dbReference type="Proteomes" id="UP000461585">
    <property type="component" value="Unassembled WGS sequence"/>
</dbReference>
<comment type="subcellular location">
    <subcellularLocation>
        <location evidence="1">Cell membrane</location>
        <topology evidence="1">Single-pass membrane protein</topology>
    </subcellularLocation>
</comment>
<dbReference type="RefSeq" id="WP_162369920.1">
    <property type="nucleotide sequence ID" value="NZ_JAAEEH010000011.1"/>
</dbReference>
<dbReference type="GO" id="GO:0005886">
    <property type="term" value="C:plasma membrane"/>
    <property type="evidence" value="ECO:0007669"/>
    <property type="project" value="UniProtKB-SubCell"/>
</dbReference>
<feature type="domain" description="Phage shock protein PspC N-terminal" evidence="7">
    <location>
        <begin position="3"/>
        <end position="59"/>
    </location>
</feature>
<sequence length="140" mass="15352">MDKKLYRSRSDRMLAGVCGGLGKYLGIDPTLIRLVFIIMVFAGFSGILTYIIAMIVIPEQPLDIPEDDVEVYDKDGKRVHVDTDTQKKTKQLLGGLLIIMGAALLFEKFFNFAAKELFLGVAIVLVGLYLLLGPAGGSKE</sequence>
<evidence type="ECO:0000256" key="2">
    <source>
        <dbReference type="ARBA" id="ARBA00022475"/>
    </source>
</evidence>
<keyword evidence="2" id="KW-1003">Cell membrane</keyword>